<evidence type="ECO:0000313" key="1">
    <source>
        <dbReference type="EMBL" id="PNF29154.1"/>
    </source>
</evidence>
<proteinExistence type="predicted"/>
<dbReference type="EMBL" id="NEVH01013260">
    <property type="protein sequence ID" value="PNF29154.1"/>
    <property type="molecule type" value="Genomic_DNA"/>
</dbReference>
<keyword evidence="2" id="KW-1185">Reference proteome</keyword>
<organism evidence="1 2">
    <name type="scientific">Cryptotermes secundus</name>
    <dbReference type="NCBI Taxonomy" id="105785"/>
    <lineage>
        <taxon>Eukaryota</taxon>
        <taxon>Metazoa</taxon>
        <taxon>Ecdysozoa</taxon>
        <taxon>Arthropoda</taxon>
        <taxon>Hexapoda</taxon>
        <taxon>Insecta</taxon>
        <taxon>Pterygota</taxon>
        <taxon>Neoptera</taxon>
        <taxon>Polyneoptera</taxon>
        <taxon>Dictyoptera</taxon>
        <taxon>Blattodea</taxon>
        <taxon>Blattoidea</taxon>
        <taxon>Termitoidae</taxon>
        <taxon>Kalotermitidae</taxon>
        <taxon>Cryptotermitinae</taxon>
        <taxon>Cryptotermes</taxon>
    </lineage>
</organism>
<evidence type="ECO:0008006" key="3">
    <source>
        <dbReference type="Google" id="ProtNLM"/>
    </source>
</evidence>
<comment type="caution">
    <text evidence="1">The sequence shown here is derived from an EMBL/GenBank/DDBJ whole genome shotgun (WGS) entry which is preliminary data.</text>
</comment>
<dbReference type="Proteomes" id="UP000235965">
    <property type="component" value="Unassembled WGS sequence"/>
</dbReference>
<name>A0A2J7QKN7_9NEOP</name>
<sequence>MVWAGRVGLSCTTDSARMLHNKVLCNKHFSESDFTTAERVHLNRCAVPYGTDSAAQSLPQPPDTSLHTPSFDTLPSDLSPVHDLKVLPPTRTYSKTLVPSAVAPVPIHADSPSTSFQMSAIQSSPTTGNISSVKETSYLLGSGNIYASDGALGHISCQSSSSKPRARRSLLKELNLASLSELTPKKRKLYAQIRNKESALCKLKKKYKGKKLENLCDVDSGPLMERLSSSLSVEAARLLAAVIRNSRQRPQGRRWDFEEILLALSPLKHSPKSYMLLRTLLPLPSR</sequence>
<evidence type="ECO:0000313" key="2">
    <source>
        <dbReference type="Proteomes" id="UP000235965"/>
    </source>
</evidence>
<dbReference type="AlphaFoldDB" id="A0A2J7QKN7"/>
<reference evidence="1 2" key="1">
    <citation type="submission" date="2017-12" db="EMBL/GenBank/DDBJ databases">
        <title>Hemimetabolous genomes reveal molecular basis of termite eusociality.</title>
        <authorList>
            <person name="Harrison M.C."/>
            <person name="Jongepier E."/>
            <person name="Robertson H.M."/>
            <person name="Arning N."/>
            <person name="Bitard-Feildel T."/>
            <person name="Chao H."/>
            <person name="Childers C.P."/>
            <person name="Dinh H."/>
            <person name="Doddapaneni H."/>
            <person name="Dugan S."/>
            <person name="Gowin J."/>
            <person name="Greiner C."/>
            <person name="Han Y."/>
            <person name="Hu H."/>
            <person name="Hughes D.S.T."/>
            <person name="Huylmans A.-K."/>
            <person name="Kemena C."/>
            <person name="Kremer L.P.M."/>
            <person name="Lee S.L."/>
            <person name="Lopez-Ezquerra A."/>
            <person name="Mallet L."/>
            <person name="Monroy-Kuhn J.M."/>
            <person name="Moser A."/>
            <person name="Murali S.C."/>
            <person name="Muzny D.M."/>
            <person name="Otani S."/>
            <person name="Piulachs M.-D."/>
            <person name="Poelchau M."/>
            <person name="Qu J."/>
            <person name="Schaub F."/>
            <person name="Wada-Katsumata A."/>
            <person name="Worley K.C."/>
            <person name="Xie Q."/>
            <person name="Ylla G."/>
            <person name="Poulsen M."/>
            <person name="Gibbs R.A."/>
            <person name="Schal C."/>
            <person name="Richards S."/>
            <person name="Belles X."/>
            <person name="Korb J."/>
            <person name="Bornberg-Bauer E."/>
        </authorList>
    </citation>
    <scope>NUCLEOTIDE SEQUENCE [LARGE SCALE GENOMIC DNA]</scope>
    <source>
        <tissue evidence="1">Whole body</tissue>
    </source>
</reference>
<dbReference type="InParanoid" id="A0A2J7QKN7"/>
<accession>A0A2J7QKN7</accession>
<dbReference type="OrthoDB" id="7312725at2759"/>
<protein>
    <recommendedName>
        <fullName evidence="3">THAP-type domain-containing protein</fullName>
    </recommendedName>
</protein>
<gene>
    <name evidence="1" type="ORF">B7P43_G12376</name>
</gene>